<dbReference type="Pfam" id="PF13649">
    <property type="entry name" value="Methyltransf_25"/>
    <property type="match status" value="1"/>
</dbReference>
<evidence type="ECO:0000313" key="4">
    <source>
        <dbReference type="Proteomes" id="UP001275436"/>
    </source>
</evidence>
<organism evidence="3 4">
    <name type="scientific">Oceanobacillus kimchii</name>
    <dbReference type="NCBI Taxonomy" id="746691"/>
    <lineage>
        <taxon>Bacteria</taxon>
        <taxon>Bacillati</taxon>
        <taxon>Bacillota</taxon>
        <taxon>Bacilli</taxon>
        <taxon>Bacillales</taxon>
        <taxon>Bacillaceae</taxon>
        <taxon>Oceanobacillus</taxon>
    </lineage>
</organism>
<dbReference type="InterPro" id="IPR029063">
    <property type="entry name" value="SAM-dependent_MTases_sf"/>
</dbReference>
<feature type="domain" description="Methyltransferase" evidence="2">
    <location>
        <begin position="33"/>
        <end position="123"/>
    </location>
</feature>
<sequence length="239" mass="27201">MIPLVYDQLNRFGEDDTFFLSLLKEIKGKNLADLGCGTGRLTLHFAKAGFDITAIDPNKEAIELAKTKQTSNQVEWIIGDSGNLKTNTYDVVIMTANVAQVFLTDVDWEQVTSDVFRSLKEGGSFIFDTRNPKAEVWKKWMADKTPDIATHPKTGEELEIWTEYDGMGEKQIFTFYETVKSVKSGEVIQREKLQLRFRNQKEVKVALEKSGFSDVKCYGDWELKEASEESSSFIFYGTK</sequence>
<reference evidence="3 4" key="1">
    <citation type="submission" date="2023-02" db="EMBL/GenBank/DDBJ databases">
        <title>Oceanobacillus kimchii IFOP_LL358 isolated form Alexandrium catenella lab strain.</title>
        <authorList>
            <person name="Gajardo G."/>
            <person name="Ueki S."/>
            <person name="Maruyama F."/>
        </authorList>
    </citation>
    <scope>NUCLEOTIDE SEQUENCE [LARGE SCALE GENOMIC DNA]</scope>
    <source>
        <strain evidence="3 4">IFOP_LL358</strain>
    </source>
</reference>
<evidence type="ECO:0000256" key="1">
    <source>
        <dbReference type="ARBA" id="ARBA00022679"/>
    </source>
</evidence>
<dbReference type="SUPFAM" id="SSF53335">
    <property type="entry name" value="S-adenosyl-L-methionine-dependent methyltransferases"/>
    <property type="match status" value="1"/>
</dbReference>
<dbReference type="CDD" id="cd02440">
    <property type="entry name" value="AdoMet_MTases"/>
    <property type="match status" value="1"/>
</dbReference>
<dbReference type="Gene3D" id="2.20.25.110">
    <property type="entry name" value="S-adenosyl-L-methionine-dependent methyltransferases"/>
    <property type="match status" value="1"/>
</dbReference>
<evidence type="ECO:0000259" key="2">
    <source>
        <dbReference type="Pfam" id="PF13649"/>
    </source>
</evidence>
<proteinExistence type="predicted"/>
<dbReference type="InterPro" id="IPR041698">
    <property type="entry name" value="Methyltransf_25"/>
</dbReference>
<name>A0ABQ5TI54_9BACI</name>
<protein>
    <submittedName>
        <fullName evidence="3">Methyltransferase type 11</fullName>
    </submittedName>
</protein>
<keyword evidence="4" id="KW-1185">Reference proteome</keyword>
<dbReference type="Proteomes" id="UP001275436">
    <property type="component" value="Unassembled WGS sequence"/>
</dbReference>
<dbReference type="PANTHER" id="PTHR43861">
    <property type="entry name" value="TRANS-ACONITATE 2-METHYLTRANSFERASE-RELATED"/>
    <property type="match status" value="1"/>
</dbReference>
<dbReference type="GO" id="GO:0008168">
    <property type="term" value="F:methyltransferase activity"/>
    <property type="evidence" value="ECO:0007669"/>
    <property type="project" value="UniProtKB-KW"/>
</dbReference>
<dbReference type="EMBL" id="BSKO01000001">
    <property type="protein sequence ID" value="GLO65715.1"/>
    <property type="molecule type" value="Genomic_DNA"/>
</dbReference>
<dbReference type="GO" id="GO:0032259">
    <property type="term" value="P:methylation"/>
    <property type="evidence" value="ECO:0007669"/>
    <property type="project" value="UniProtKB-KW"/>
</dbReference>
<dbReference type="RefSeq" id="WP_215064063.1">
    <property type="nucleotide sequence ID" value="NZ_BSKO01000001.1"/>
</dbReference>
<dbReference type="Gene3D" id="3.40.50.150">
    <property type="entry name" value="Vaccinia Virus protein VP39"/>
    <property type="match status" value="1"/>
</dbReference>
<comment type="caution">
    <text evidence="3">The sequence shown here is derived from an EMBL/GenBank/DDBJ whole genome shotgun (WGS) entry which is preliminary data.</text>
</comment>
<evidence type="ECO:0000313" key="3">
    <source>
        <dbReference type="EMBL" id="GLO65715.1"/>
    </source>
</evidence>
<keyword evidence="1" id="KW-0808">Transferase</keyword>
<gene>
    <name evidence="3" type="ORF">MACH08_14990</name>
</gene>
<keyword evidence="3" id="KW-0489">Methyltransferase</keyword>
<accession>A0ABQ5TI54</accession>